<sequence length="113" mass="12911">MEKRLLETRRSMLSTICVTNFIPRHLCSCMGSYIMVLIHSPIYQLSFARAGDSKWTWLPPSADYEDCIYMDGLLYAVTSTGGIDAFDLNGPTILRKVVMEDTKDYICEHLYMA</sequence>
<dbReference type="PANTHER" id="PTHR44586">
    <property type="entry name" value="F-BOX DOMAIN CONTAINING PROTEIN, EXPRESSED"/>
    <property type="match status" value="1"/>
</dbReference>
<proteinExistence type="predicted"/>
<dbReference type="PANTHER" id="PTHR44586:SF14">
    <property type="entry name" value="F-BOX DOMAIN CONTAINING PROTEIN, EXPRESSED"/>
    <property type="match status" value="1"/>
</dbReference>
<accession>A0A0A9G1N0</accession>
<protein>
    <recommendedName>
        <fullName evidence="1">KIB1-4 beta-propeller domain-containing protein</fullName>
    </recommendedName>
</protein>
<reference evidence="2" key="1">
    <citation type="submission" date="2014-09" db="EMBL/GenBank/DDBJ databases">
        <authorList>
            <person name="Magalhaes I.L.F."/>
            <person name="Oliveira U."/>
            <person name="Santos F.R."/>
            <person name="Vidigal T.H.D.A."/>
            <person name="Brescovit A.D."/>
            <person name="Santos A.J."/>
        </authorList>
    </citation>
    <scope>NUCLEOTIDE SEQUENCE</scope>
    <source>
        <tissue evidence="2">Shoot tissue taken approximately 20 cm above the soil surface</tissue>
    </source>
</reference>
<evidence type="ECO:0000259" key="1">
    <source>
        <dbReference type="Pfam" id="PF03478"/>
    </source>
</evidence>
<reference evidence="2" key="2">
    <citation type="journal article" date="2015" name="Data Brief">
        <title>Shoot transcriptome of the giant reed, Arundo donax.</title>
        <authorList>
            <person name="Barrero R.A."/>
            <person name="Guerrero F.D."/>
            <person name="Moolhuijzen P."/>
            <person name="Goolsby J.A."/>
            <person name="Tidwell J."/>
            <person name="Bellgard S.E."/>
            <person name="Bellgard M.I."/>
        </authorList>
    </citation>
    <scope>NUCLEOTIDE SEQUENCE</scope>
    <source>
        <tissue evidence="2">Shoot tissue taken approximately 20 cm above the soil surface</tissue>
    </source>
</reference>
<name>A0A0A9G1N0_ARUDO</name>
<evidence type="ECO:0000313" key="2">
    <source>
        <dbReference type="EMBL" id="JAE18422.1"/>
    </source>
</evidence>
<dbReference type="InterPro" id="IPR005174">
    <property type="entry name" value="KIB1-4_b-propeller"/>
</dbReference>
<dbReference type="Pfam" id="PF03478">
    <property type="entry name" value="Beta-prop_KIB1-4"/>
    <property type="match status" value="1"/>
</dbReference>
<dbReference type="EMBL" id="GBRH01179474">
    <property type="protein sequence ID" value="JAE18422.1"/>
    <property type="molecule type" value="Transcribed_RNA"/>
</dbReference>
<organism evidence="2">
    <name type="scientific">Arundo donax</name>
    <name type="common">Giant reed</name>
    <name type="synonym">Donax arundinaceus</name>
    <dbReference type="NCBI Taxonomy" id="35708"/>
    <lineage>
        <taxon>Eukaryota</taxon>
        <taxon>Viridiplantae</taxon>
        <taxon>Streptophyta</taxon>
        <taxon>Embryophyta</taxon>
        <taxon>Tracheophyta</taxon>
        <taxon>Spermatophyta</taxon>
        <taxon>Magnoliopsida</taxon>
        <taxon>Liliopsida</taxon>
        <taxon>Poales</taxon>
        <taxon>Poaceae</taxon>
        <taxon>PACMAD clade</taxon>
        <taxon>Arundinoideae</taxon>
        <taxon>Arundineae</taxon>
        <taxon>Arundo</taxon>
    </lineage>
</organism>
<dbReference type="AlphaFoldDB" id="A0A0A9G1N0"/>
<feature type="domain" description="KIB1-4 beta-propeller" evidence="1">
    <location>
        <begin position="30"/>
        <end position="97"/>
    </location>
</feature>